<dbReference type="VEuPathDB" id="TriTrypDB:LdCL_340024100"/>
<feature type="transmembrane region" description="Helical" evidence="1">
    <location>
        <begin position="109"/>
        <end position="129"/>
    </location>
</feature>
<feature type="transmembrane region" description="Helical" evidence="1">
    <location>
        <begin position="2337"/>
        <end position="2359"/>
    </location>
</feature>
<feature type="transmembrane region" description="Helical" evidence="1">
    <location>
        <begin position="1464"/>
        <end position="1486"/>
    </location>
</feature>
<feature type="transmembrane region" description="Helical" evidence="1">
    <location>
        <begin position="149"/>
        <end position="174"/>
    </location>
</feature>
<feature type="transmembrane region" description="Helical" evidence="1">
    <location>
        <begin position="697"/>
        <end position="720"/>
    </location>
</feature>
<feature type="transmembrane region" description="Helical" evidence="1">
    <location>
        <begin position="987"/>
        <end position="1004"/>
    </location>
</feature>
<dbReference type="VEuPathDB" id="TriTrypDB:LdBPK_341730.1"/>
<feature type="transmembrane region" description="Helical" evidence="1">
    <location>
        <begin position="2305"/>
        <end position="2325"/>
    </location>
</feature>
<dbReference type="VEuPathDB" id="TriTrypDB:LDHU3_34.2880"/>
<feature type="transmembrane region" description="Helical" evidence="1">
    <location>
        <begin position="1533"/>
        <end position="1558"/>
    </location>
</feature>
<feature type="transmembrane region" description="Helical" evidence="1">
    <location>
        <begin position="3146"/>
        <end position="3167"/>
    </location>
</feature>
<accession>A0A504WTP3</accession>
<feature type="transmembrane region" description="Helical" evidence="1">
    <location>
        <begin position="1840"/>
        <end position="1862"/>
    </location>
</feature>
<feature type="transmembrane region" description="Helical" evidence="1">
    <location>
        <begin position="2030"/>
        <end position="2050"/>
    </location>
</feature>
<dbReference type="Proteomes" id="UP000318447">
    <property type="component" value="Unassembled WGS sequence"/>
</dbReference>
<feature type="transmembrane region" description="Helical" evidence="1">
    <location>
        <begin position="1579"/>
        <end position="1599"/>
    </location>
</feature>
<feature type="transmembrane region" description="Helical" evidence="1">
    <location>
        <begin position="2882"/>
        <end position="2906"/>
    </location>
</feature>
<proteinExistence type="predicted"/>
<feature type="transmembrane region" description="Helical" evidence="1">
    <location>
        <begin position="3104"/>
        <end position="3125"/>
    </location>
</feature>
<feature type="transmembrane region" description="Helical" evidence="1">
    <location>
        <begin position="3478"/>
        <end position="3500"/>
    </location>
</feature>
<dbReference type="VEuPathDB" id="TriTrypDB:LdCL_340024000"/>
<feature type="transmembrane region" description="Helical" evidence="1">
    <location>
        <begin position="856"/>
        <end position="876"/>
    </location>
</feature>
<dbReference type="VEuPathDB" id="TriTrypDB:LDHU3_34.2930"/>
<sequence>MKYNIPAILYVVLQFVAFFFVLVGTPLDIFRDKSPNGFGKFPCFSLWGIMFNCTLGENMEGIDAYAGCPLRMHQFRAAEAFVIISIVVYGAAFILGLILLFCCPLLRRVCLTLNIVGVVTLCVVWALVVEMYHKDANPRCQKFKEGASYSSAFVLFVLAWILDVINIFLLLLPFAGPVSARMRVRKLRIGYNIPAILYVVLQFVAFFFVLVGTPLDIFRDKSPNGFGCPLRMHQFRAAEAFVIISIVVYGAAFILGLICCLLPFAPPVCLTLNIVGYNIPAILYVVLQFVAFFFVLVGTPLDIFRDKSPNGFGKFPCFSLWGIMFNCTLGENMEGIDAYAGCPLRMHQFRAAEAFVIISIVVYGAAFILGLILLFCCPLLRRVCLTLNIVGPVSARMRVRKLRIGYNIPAILYVVLQFVAFFFVLVGTPLDIFRDKSPNGFGKFPCFSLWGIMFNCTLGENMEGIDAYAGCPLRMHQFRAAEAFVIISIPVSAEDEGAQAADWRYNIPAILYVVLQFVAFFFVLVGTPLDIFRDKSPNGFGKFPCFSLWGIMFNCTLGENMEGIDAYAGCPLRMHQFRAAEAFVIISIVVYGAAFILGLILLFCCPLLRRVCLTLNIVGVVTLCVVWALVVEMYHKDANPRCQKFKEGASYSSAFVLFVLAWILDVINIFLLLLPFAGPVSARMRVRKLRIGYNIPAILYVVLQFVAFFFVLVGTPLDIFRDKSPNGFGKFPCFSLWGIMFNCTLGENMEGIDAYAGCPLRMHQFRAAEAFVIISIVVYGAAFILGLILLFCCPLLRRVCLTLNIVGVVTFSAFVLFVLAWILDVINIFLLLLPFAGPVSARMRVRKLRIGYNIPAILYVVLQFVAFFFVLVGTPLDIFRDKSPNGFGKFPCFSLWGIMFNCTLGENMEGIDAYAGCPLRMHQFRAAEAFVIISIVVYGAAFILGLILLFCCPLLRRVCLTLNIVGVVTFSAFVLFVLAWILDVINIFLLLLPFAGPVSARMRVRKLRIGYNIPAILYVVLQFVAFFFVLVGTPLDIFRDKSPNGFGKFPCFSLWGIMFNCTLGENMEGIDAYAGCPLRMHQFRAAEAFVIISIVVYGAAFILGLILLFCCPLLRRVCLTLNIVGVVTLCVVWALVVEMYHKDANPRCRKFKEGASYSSAFVLFVLAWILDVINIFLLLLPFAGPVSARMRVRKLRIGYNIPAILYVVLQFVAFFFVLVGTPLDIFRDKSPNGFGKFPCFSLWGIMFNCTLGENMEGIDAYAGCPLRMHQFRAAEAFVIISIVVYGAAFILGLILLFCCPLLRRVCLTLNIVGVVTLCVVWALVVEMYHKDANPRCRKFKEGASYSSAFVLFVLAWILDVINIFLLLLPFAGPVSARMRVRKLRIGYNIPAILYVVLQFVAFFFVLVGTPLDIFRDKSPNGFGKFPCFSLWGIMFNCTLGENMEGIDAYAGCPLRMHQFRAAEAFVIISIVVYGAAFILGLILLFCCPLLRRVCLTLNIVGVVTLCVVWALVVEMYHKDANPRCRKFKEGASYSSAFVLFVLAWILDVINIFLLLLPFAGPVSARMRVRKLRIGYNIPAILYVVLQFVAFFFVLVGTPLDIFRDKSPNGFGKFPCFSLWGIMFNCTLGENMEGIDAYAGCPLRMHQFRAAEAFVIISIVVYGAAFILGLILLFCCPLLRRVCLTLNIVGVVTLCVVWALVVEMYHKDANPRCQKFKEGASYSSAFVLFVLAWILDVINIFLLLLPFAGPVSARMRVRKLRIGYNIPAILYVVLQFVAFFFVLVGTPLDIFRDKSPNGFGKFPCFSLWGIMFNCTLGENMEGIDAYAGCPLRMHQFRAAEAFVIISIVVYGAAFILGLILLFCCPLLRRVCLTLNIVGVVTLCVVWALVVEMYHKDANPRCQKFKEGASYSSAFVLFVLAWILDVINIFLLLLPFAGPVSARMRVRKLRIGYGITLILYVVLQFVAFLLLLVGTPLDMFRKTKLTGYGTVKCITLWGVKENCASLDYDLTIYLFFSSCETRTALFRIAQSFAVISVLVYGAAFSLGFAMLFWCHFLRLVCLVLNVVGAITLCVVWAIVVTVSTALQGLTQGPDLGLCNVLPGLVRHVEPPLPTNALLPFATPSPPTEASASVLEHDPEGAAPLGARRAVRPAACGADAAAGRLVLDDADVAAVPQGVGAHVFRSCALSPMAYNITVIVYVVVQFAAFLLVLAGTPLDIFRGVAPEILGHRMVCITLFGMKVDCYNKTYLETTEELWAECLNRLNRFHAAQAFAIISILVYFAAFTFGLLLLFCCPCLRWVCLALNVAGILTLCVVWAAMVVTYYTDDSADCVKAKDEFTFGIGFDLLMTAWCLDIINMILVSARMRVRKLRIGYGITLILYVVLQFVAFLLLLVGTPLDMFRKTKLTGYGTVKCITLWGVKENCASLDYDLTIYLFFSSCETRTALFRIAQSFAVISVLVYGAAFSLGFAMLFWCHFLRLVCLVLNVVGAITLCVVWAIVDCTAGPHTEGPDLGLCNVLPGLVRHAEPPLPTNALLPLVTPSPPTEASASVLEHDPEGAAPLGARRAVRPAACGADAAAGRLVLDDADVAAVPQGVGAHVFRSCALSPMAYNITVIVYVVVQFAAFLLVLAGTPLDIFRGVAPEILGHRMVCITLFGMKVDCYNKTYLETTEELWAECLNRLNRFHAAQAFAIISILVYFAAFTFGLLLLFCCPCLRWVCLALNVAGILTLCVVWAAMVVTYYTDDSADCVKAKDEFTFGIGFDLLMTAWCLDIINMILVSARMRVRKLRIGWQDGSSSTTRMWPPCHRAVPLILYVVLQFVAFFFVLVGTPIDMFRSSNSSVFVGQCITLWGFKRDCFSLNYVRTVDVSFEKCPSRIARFRLAQGCAIISIFVYGAAFILGLILLFCCSLLRWVCLVLNVVGMVTSCVVWAAMAVTYNKTDDRACLPVKTLGRYGAGFVLFVLAWILDIINIFLLLLPFAGPVSARMRVRKLRIGRTLILYVVLQFVAFILLLVGTPLDIFRSNPAGMSKTLICITLWGFKNDCSSLHSDLTLDDIFHYCPDRLRRFRALQIFVIVSIVVYGAAFIAGFTLLFCFAVLRLTCMALNIVGSVILCVAIVIVAATFSKDDGQNCRRLSSIGYRLGASFFLFVVAWILDIINMIILLLPYTDTESSAVWSCHAVCDGLQRTDATPPLPTNALLPFATPSPPAEASASVLEHDPEGAAPLGARRAVRPGACGADAAAGRLVLDDADVAAVPQGVGGPWLVFEDRPVALGRLLSRLSETTYKAELLGIGKRGCGGDERRGDAAQLPTVDAGTRVTVRMEGEPASAAAVGQPAVHMKGTIAKVNGNATCIILMENGEVELSVAPERIVALQSRKKLLHSARLVALVSWLRSCVHDPRDVEAIALVLFSRGWRAERMYLLESVDLLPFVFVSRVELDSISEKAQWERDHHKAMRMLRRERVKDKNFRYALAKYKGTMSCIAGVLVVGYVFTANLRAYRRQQRGHQLRTAIETLSKAARPSKEEGVLAADEEALVRSVLTQMAPSHPRIVAVAGGSGGGGCVPCRRAVRVEGVPLVHVDVGGTEDTLRCVVKALGVSNVEVCGDLLGFVEEAMRGATVQGSDGVPFLVMRLREGSDLGRVYGEVVSLVSDCQACHVILEVPVNSLTPLNVSLRRLDFYCIPPLSRRQAFAYTEHALDALDLVYFVEVVGTRGSDVDELCAALRQRGVDPVAYTSLMLVRAMRRLQAALGPPGSPARAAIRQLASMPFADGVRDDATGAMSVLGQPGVREMVLYDPVQDEWRFAQQVYHTAARCILVRPGQGMLPASSRALLLVVASASPSQASRWVRQSLRTNAGTPESIMPGAFAPVAGQPSQELLPIASALACRALRRRRRQRDPPSWVLSAAVVHFAVALRDTWQACVCVADS</sequence>
<feature type="transmembrane region" description="Helical" evidence="1">
    <location>
        <begin position="2479"/>
        <end position="2499"/>
    </location>
</feature>
<feature type="transmembrane region" description="Helical" evidence="1">
    <location>
        <begin position="2717"/>
        <end position="2736"/>
    </location>
</feature>
<feature type="transmembrane region" description="Helical" evidence="1">
    <location>
        <begin position="615"/>
        <end position="634"/>
    </location>
</feature>
<feature type="transmembrane region" description="Helical" evidence="1">
    <location>
        <begin position="2913"/>
        <end position="2934"/>
    </location>
</feature>
<dbReference type="VEuPathDB" id="TriTrypDB:LdCL_340024500"/>
<dbReference type="EMBL" id="RHLC01000004">
    <property type="protein sequence ID" value="TPP40082.1"/>
    <property type="molecule type" value="Genomic_DNA"/>
</dbReference>
<feature type="transmembrane region" description="Helical" evidence="1">
    <location>
        <begin position="1681"/>
        <end position="1701"/>
    </location>
</feature>
<feature type="transmembrane region" description="Helical" evidence="1">
    <location>
        <begin position="1117"/>
        <end position="1137"/>
    </location>
</feature>
<feature type="transmembrane region" description="Helical" evidence="1">
    <location>
        <begin position="1203"/>
        <end position="1223"/>
    </location>
</feature>
<feature type="transmembrane region" description="Helical" evidence="1">
    <location>
        <begin position="1345"/>
        <end position="1370"/>
    </location>
</feature>
<dbReference type="VEuPathDB" id="TriTrypDB:LdBPK_080740.1"/>
<feature type="transmembrane region" description="Helical" evidence="1">
    <location>
        <begin position="2270"/>
        <end position="2299"/>
    </location>
</feature>
<dbReference type="Pfam" id="PF07344">
    <property type="entry name" value="Amastin"/>
    <property type="match status" value="18"/>
</dbReference>
<feature type="transmembrane region" description="Helical" evidence="1">
    <location>
        <begin position="1157"/>
        <end position="1182"/>
    </location>
</feature>
<feature type="transmembrane region" description="Helical" evidence="1">
    <location>
        <begin position="582"/>
        <end position="609"/>
    </location>
</feature>
<feature type="transmembrane region" description="Helical" evidence="1">
    <location>
        <begin position="1305"/>
        <end position="1325"/>
    </location>
</feature>
<evidence type="ECO:0000256" key="1">
    <source>
        <dbReference type="SAM" id="Phobius"/>
    </source>
</evidence>
<gene>
    <name evidence="2" type="ORF">CGC21_26180</name>
</gene>
<keyword evidence="1" id="KW-0812">Transmembrane</keyword>
<feature type="transmembrane region" description="Helical" evidence="1">
    <location>
        <begin position="929"/>
        <end position="951"/>
    </location>
</feature>
<organism evidence="2 3">
    <name type="scientific">Leishmania donovani</name>
    <dbReference type="NCBI Taxonomy" id="5661"/>
    <lineage>
        <taxon>Eukaryota</taxon>
        <taxon>Discoba</taxon>
        <taxon>Euglenozoa</taxon>
        <taxon>Kinetoplastea</taxon>
        <taxon>Metakinetoplastina</taxon>
        <taxon>Trypanosomatida</taxon>
        <taxon>Trypanosomatidae</taxon>
        <taxon>Leishmaniinae</taxon>
        <taxon>Leishmania</taxon>
    </lineage>
</organism>
<dbReference type="VEuPathDB" id="TriTrypDB:LDHU3_34.2670"/>
<dbReference type="InterPro" id="IPR009944">
    <property type="entry name" value="Amastin"/>
</dbReference>
<dbReference type="VEuPathDB" id="TriTrypDB:LdBPK_341700.1"/>
<dbReference type="PANTHER" id="PTHR33297">
    <property type="entry name" value="AMASTIN-LIKE SURFACE PROTEIN-LIKE PROTEIN-RELATED"/>
    <property type="match status" value="1"/>
</dbReference>
<feature type="transmembrane region" description="Helical" evidence="1">
    <location>
        <begin position="7"/>
        <end position="27"/>
    </location>
</feature>
<feature type="transmembrane region" description="Helical" evidence="1">
    <location>
        <begin position="240"/>
        <end position="265"/>
    </location>
</feature>
<dbReference type="PANTHER" id="PTHR33297:SF4">
    <property type="entry name" value="AMASTIN"/>
    <property type="match status" value="1"/>
</dbReference>
<feature type="transmembrane region" description="Helical" evidence="1">
    <location>
        <begin position="1391"/>
        <end position="1411"/>
    </location>
</feature>
<dbReference type="VEuPathDB" id="TriTrypDB:LdBPK_341670.1"/>
<feature type="transmembrane region" description="Helical" evidence="1">
    <location>
        <begin position="1721"/>
        <end position="1746"/>
    </location>
</feature>
<dbReference type="VEuPathDB" id="TriTrypDB:LDHU3_34.2860"/>
<feature type="transmembrane region" description="Helical" evidence="1">
    <location>
        <begin position="2452"/>
        <end position="2473"/>
    </location>
</feature>
<keyword evidence="1" id="KW-0472">Membrane</keyword>
<feature type="transmembrane region" description="Helical" evidence="1">
    <location>
        <begin position="2057"/>
        <end position="2077"/>
    </location>
</feature>
<feature type="transmembrane region" description="Helical" evidence="1">
    <location>
        <begin position="1493"/>
        <end position="1513"/>
    </location>
</feature>
<dbReference type="VEuPathDB" id="TriTrypDB:LDHU3_34.2560"/>
<feature type="transmembrane region" description="Helical" evidence="1">
    <location>
        <begin position="1767"/>
        <end position="1787"/>
    </location>
</feature>
<feature type="transmembrane region" description="Helical" evidence="1">
    <location>
        <begin position="1016"/>
        <end position="1035"/>
    </location>
</feature>
<feature type="transmembrane region" description="Helical" evidence="1">
    <location>
        <begin position="2998"/>
        <end position="3018"/>
    </location>
</feature>
<feature type="transmembrane region" description="Helical" evidence="1">
    <location>
        <begin position="2371"/>
        <end position="2394"/>
    </location>
</feature>
<feature type="transmembrane region" description="Helical" evidence="1">
    <location>
        <begin position="1947"/>
        <end position="1971"/>
    </location>
</feature>
<dbReference type="VEuPathDB" id="TriTrypDB:LDHU3_34.2960"/>
<feature type="transmembrane region" description="Helical" evidence="1">
    <location>
        <begin position="958"/>
        <end position="981"/>
    </location>
</feature>
<feature type="transmembrane region" description="Helical" evidence="1">
    <location>
        <begin position="2689"/>
        <end position="2710"/>
    </location>
</feature>
<feature type="transmembrane region" description="Helical" evidence="1">
    <location>
        <begin position="1088"/>
        <end position="1110"/>
    </location>
</feature>
<dbReference type="VEuPathDB" id="TriTrypDB:LdCL_340024600"/>
<feature type="transmembrane region" description="Helical" evidence="1">
    <location>
        <begin position="404"/>
        <end position="426"/>
    </location>
</feature>
<feature type="transmembrane region" description="Helical" evidence="1">
    <location>
        <begin position="2608"/>
        <end position="2630"/>
    </location>
</feature>
<keyword evidence="1" id="KW-1133">Transmembrane helix</keyword>
<reference evidence="3" key="1">
    <citation type="submission" date="2019-02" db="EMBL/GenBank/DDBJ databases">
        <title>FDA dAtabase for Regulatory Grade micrObial Sequences (FDA-ARGOS): Supporting development and validation of Infectious Disease Dx tests.</title>
        <authorList>
            <person name="Duncan R."/>
            <person name="Fisher C."/>
            <person name="Tallon L."/>
            <person name="Sadzewicz L."/>
            <person name="Sengamalay N."/>
            <person name="Ott S."/>
            <person name="Godinez A."/>
            <person name="Nagaraj S."/>
            <person name="Vavikolanu K."/>
            <person name="Nadendla S."/>
            <person name="Aluvathingal J."/>
            <person name="Sichtig H."/>
        </authorList>
    </citation>
    <scope>NUCLEOTIDE SEQUENCE [LARGE SCALE GENOMIC DNA]</scope>
    <source>
        <strain evidence="3">FDAARGOS_361</strain>
    </source>
</reference>
<feature type="transmembrane region" description="Helical" evidence="1">
    <location>
        <begin position="655"/>
        <end position="677"/>
    </location>
</feature>
<feature type="transmembrane region" description="Helical" evidence="1">
    <location>
        <begin position="1869"/>
        <end position="1889"/>
    </location>
</feature>
<feature type="transmembrane region" description="Helical" evidence="1">
    <location>
        <begin position="1909"/>
        <end position="1935"/>
    </location>
</feature>
<dbReference type="VEuPathDB" id="TriTrypDB:LDHU3_34.2690"/>
<feature type="transmembrane region" description="Helical" evidence="1">
    <location>
        <begin position="1652"/>
        <end position="1674"/>
    </location>
</feature>
<dbReference type="VEuPathDB" id="TriTrypDB:LdCL_340024200"/>
<dbReference type="VEuPathDB" id="TriTrypDB:LdBPK_341690.1"/>
<feature type="transmembrane region" description="Helical" evidence="1">
    <location>
        <begin position="2756"/>
        <end position="2779"/>
    </location>
</feature>
<name>A0A504WTP3_LEIDO</name>
<feature type="transmembrane region" description="Helical" evidence="1">
    <location>
        <begin position="277"/>
        <end position="297"/>
    </location>
</feature>
<feature type="transmembrane region" description="Helical" evidence="1">
    <location>
        <begin position="509"/>
        <end position="532"/>
    </location>
</feature>
<feature type="transmembrane region" description="Helical" evidence="1">
    <location>
        <begin position="2812"/>
        <end position="2832"/>
    </location>
</feature>
<feature type="transmembrane region" description="Helical" evidence="1">
    <location>
        <begin position="80"/>
        <end position="102"/>
    </location>
</feature>
<feature type="transmembrane region" description="Helical" evidence="1">
    <location>
        <begin position="354"/>
        <end position="380"/>
    </location>
</feature>
<protein>
    <submittedName>
        <fullName evidence="2">Amastin surface glycofamily protein</fullName>
    </submittedName>
</protein>
<feature type="transmembrane region" description="Helical" evidence="1">
    <location>
        <begin position="2954"/>
        <end position="2977"/>
    </location>
</feature>
<evidence type="ECO:0000313" key="3">
    <source>
        <dbReference type="Proteomes" id="UP000318447"/>
    </source>
</evidence>
<feature type="transmembrane region" description="Helical" evidence="1">
    <location>
        <begin position="1276"/>
        <end position="1298"/>
    </location>
</feature>
<comment type="caution">
    <text evidence="2">The sequence shown here is derived from an EMBL/GenBank/DDBJ whole genome shotgun (WGS) entry which is preliminary data.</text>
</comment>
<evidence type="ECO:0000313" key="2">
    <source>
        <dbReference type="EMBL" id="TPP40082.1"/>
    </source>
</evidence>
<dbReference type="VEuPathDB" id="TriTrypDB:LdCL_340023900"/>
<feature type="transmembrane region" description="Helical" evidence="1">
    <location>
        <begin position="195"/>
        <end position="215"/>
    </location>
</feature>
<feature type="transmembrane region" description="Helical" evidence="1">
    <location>
        <begin position="770"/>
        <end position="791"/>
    </location>
</feature>
<feature type="transmembrane region" description="Helical" evidence="1">
    <location>
        <begin position="3072"/>
        <end position="3098"/>
    </location>
</feature>
<feature type="transmembrane region" description="Helical" evidence="1">
    <location>
        <begin position="2189"/>
        <end position="2210"/>
    </location>
</feature>